<feature type="compositionally biased region" description="Polar residues" evidence="9">
    <location>
        <begin position="900"/>
        <end position="932"/>
    </location>
</feature>
<dbReference type="Pfam" id="PF00187">
    <property type="entry name" value="Chitin_bind_1"/>
    <property type="match status" value="1"/>
</dbReference>
<dbReference type="GO" id="GO:0008061">
    <property type="term" value="F:chitin binding"/>
    <property type="evidence" value="ECO:0007669"/>
    <property type="project" value="UniProtKB-UniRule"/>
</dbReference>
<dbReference type="CDD" id="cd10951">
    <property type="entry name" value="CE4_ClCDA_like"/>
    <property type="match status" value="1"/>
</dbReference>
<dbReference type="PROSITE" id="PS51677">
    <property type="entry name" value="NODB"/>
    <property type="match status" value="1"/>
</dbReference>
<evidence type="ECO:0000259" key="11">
    <source>
        <dbReference type="PROSITE" id="PS50941"/>
    </source>
</evidence>
<dbReference type="PANTHER" id="PTHR46471:SF2">
    <property type="entry name" value="CHITIN DEACETYLASE-RELATED"/>
    <property type="match status" value="1"/>
</dbReference>
<feature type="domain" description="Chitin-binding type-1" evidence="11">
    <location>
        <begin position="87"/>
        <end position="131"/>
    </location>
</feature>
<dbReference type="Gene3D" id="3.20.20.370">
    <property type="entry name" value="Glycoside hydrolase/deacetylase"/>
    <property type="match status" value="1"/>
</dbReference>
<dbReference type="InterPro" id="IPR036861">
    <property type="entry name" value="Endochitinase-like_sf"/>
</dbReference>
<evidence type="ECO:0000256" key="4">
    <source>
        <dbReference type="ARBA" id="ARBA00022729"/>
    </source>
</evidence>
<dbReference type="InterPro" id="IPR018371">
    <property type="entry name" value="Chitin-binding_1_CS"/>
</dbReference>
<dbReference type="PROSITE" id="PS50941">
    <property type="entry name" value="CHIT_BIND_I_2"/>
    <property type="match status" value="6"/>
</dbReference>
<keyword evidence="5" id="KW-0378">Hydrolase</keyword>
<gene>
    <name evidence="13" type="ORF">CMUS01_09763</name>
</gene>
<evidence type="ECO:0000256" key="9">
    <source>
        <dbReference type="SAM" id="MobiDB-lite"/>
    </source>
</evidence>
<dbReference type="CDD" id="cd11618">
    <property type="entry name" value="ChtBD1_1"/>
    <property type="match status" value="5"/>
</dbReference>
<feature type="compositionally biased region" description="Low complexity" evidence="9">
    <location>
        <begin position="752"/>
        <end position="786"/>
    </location>
</feature>
<feature type="signal peptide" evidence="10">
    <location>
        <begin position="1"/>
        <end position="19"/>
    </location>
</feature>
<dbReference type="GO" id="GO:0005975">
    <property type="term" value="P:carbohydrate metabolic process"/>
    <property type="evidence" value="ECO:0007669"/>
    <property type="project" value="InterPro"/>
</dbReference>
<feature type="disulfide bond" evidence="8">
    <location>
        <begin position="600"/>
        <end position="614"/>
    </location>
</feature>
<name>A0A8H6K630_9PEZI</name>
<keyword evidence="7" id="KW-0170">Cobalt</keyword>
<feature type="region of interest" description="Disordered" evidence="9">
    <location>
        <begin position="752"/>
        <end position="790"/>
    </location>
</feature>
<feature type="disulfide bond" evidence="8">
    <location>
        <begin position="864"/>
        <end position="878"/>
    </location>
</feature>
<comment type="caution">
    <text evidence="13">The sequence shown here is derived from an EMBL/GenBank/DDBJ whole genome shotgun (WGS) entry which is preliminary data.</text>
</comment>
<keyword evidence="4 10" id="KW-0732">Signal</keyword>
<feature type="region of interest" description="Disordered" evidence="9">
    <location>
        <begin position="477"/>
        <end position="541"/>
    </location>
</feature>
<evidence type="ECO:0000256" key="1">
    <source>
        <dbReference type="ARBA" id="ARBA00001941"/>
    </source>
</evidence>
<accession>A0A8H6K630</accession>
<dbReference type="SMART" id="SM00270">
    <property type="entry name" value="ChtBD1"/>
    <property type="match status" value="6"/>
</dbReference>
<feature type="region of interest" description="Disordered" evidence="9">
    <location>
        <begin position="900"/>
        <end position="997"/>
    </location>
</feature>
<dbReference type="PANTHER" id="PTHR46471">
    <property type="entry name" value="CHITIN DEACETYLASE"/>
    <property type="match status" value="1"/>
</dbReference>
<comment type="caution">
    <text evidence="8">Lacks conserved residue(s) required for the propagation of feature annotation.</text>
</comment>
<dbReference type="InterPro" id="IPR011330">
    <property type="entry name" value="Glyco_hydro/deAcase_b/a-brl"/>
</dbReference>
<organism evidence="13 14">
    <name type="scientific">Colletotrichum musicola</name>
    <dbReference type="NCBI Taxonomy" id="2175873"/>
    <lineage>
        <taxon>Eukaryota</taxon>
        <taxon>Fungi</taxon>
        <taxon>Dikarya</taxon>
        <taxon>Ascomycota</taxon>
        <taxon>Pezizomycotina</taxon>
        <taxon>Sordariomycetes</taxon>
        <taxon>Hypocreomycetidae</taxon>
        <taxon>Glomerellales</taxon>
        <taxon>Glomerellaceae</taxon>
        <taxon>Colletotrichum</taxon>
        <taxon>Colletotrichum orchidearum species complex</taxon>
    </lineage>
</organism>
<feature type="domain" description="Chitin-binding type-1" evidence="11">
    <location>
        <begin position="581"/>
        <end position="627"/>
    </location>
</feature>
<dbReference type="GO" id="GO:0046872">
    <property type="term" value="F:metal ion binding"/>
    <property type="evidence" value="ECO:0007669"/>
    <property type="project" value="UniProtKB-KW"/>
</dbReference>
<dbReference type="GO" id="GO:0016810">
    <property type="term" value="F:hydrolase activity, acting on carbon-nitrogen (but not peptide) bonds"/>
    <property type="evidence" value="ECO:0007669"/>
    <property type="project" value="InterPro"/>
</dbReference>
<dbReference type="Gene3D" id="3.30.60.10">
    <property type="entry name" value="Endochitinase-like"/>
    <property type="match status" value="6"/>
</dbReference>
<dbReference type="CDD" id="cd00035">
    <property type="entry name" value="ChtBD1"/>
    <property type="match status" value="1"/>
</dbReference>
<feature type="chain" id="PRO_5034890060" evidence="10">
    <location>
        <begin position="20"/>
        <end position="1055"/>
    </location>
</feature>
<reference evidence="13" key="1">
    <citation type="journal article" date="2020" name="Phytopathology">
        <title>Genome Sequence Resources of Colletotrichum truncatum, C. plurivorum, C. musicola, and C. sojae: Four Species Pathogenic to Soybean (Glycine max).</title>
        <authorList>
            <person name="Rogerio F."/>
            <person name="Boufleur T.R."/>
            <person name="Ciampi-Guillardi M."/>
            <person name="Sukno S.A."/>
            <person name="Thon M.R."/>
            <person name="Massola Junior N.S."/>
            <person name="Baroncelli R."/>
        </authorList>
    </citation>
    <scope>NUCLEOTIDE SEQUENCE</scope>
    <source>
        <strain evidence="13">LFN0074</strain>
    </source>
</reference>
<feature type="domain" description="NodB homology" evidence="12">
    <location>
        <begin position="165"/>
        <end position="357"/>
    </location>
</feature>
<feature type="disulfide bond" evidence="8">
    <location>
        <begin position="97"/>
        <end position="109"/>
    </location>
</feature>
<feature type="disulfide bond" evidence="8">
    <location>
        <begin position="102"/>
        <end position="116"/>
    </location>
</feature>
<sequence>MRWSPLLLTTLAGLEAVAAHDDGPHMNIIYGRRGPDDLRKKRAAYEAFNPPSVPMKPRADEAHPLEARQTGSGVTQALPSGIPLGDNVNCGPGVGACAPGYCCSPSGWCGVGPAYCNSPDCQISYGPACDGNQRPNGPDTSNDPRPKLGNVPYNGIGIYNCVNDGDVAVTYDDGPYIYTNAMLDAFKAHSAVATWFITGNNIGKGMINVNYRDVITRMVAEGHQVASHTWSHENLDQMTLSQRKNQMVYNEMAFADILGFYPTYMRPPYSICGAECQGQMSDLGYHITFFDLDTQGYLHTDPSQIGFSVNLWDQAMLAKSPCNGSYLHIEHDIHQQIATTFTNHMLDSIVANGWRAVTVGECLGDPPANWYRRTNYAYNFNITAVTPPVCSSTPTSTGASSTGASPSSSALPTSTAITVSLDARCGGTTRQTCAGSTFGNCCSVNGWCGTGTNYCGTGCQSQFGTCGSQGLSSSSLSRGTSSSARAGSSSSVGTGSATRATGSSTRSSTGTSRPASASGSSARSSTGTSPPASASGSTARSGSVAAASGTSIGLSGTSGLGTATGTSAAASASSTLLTSLNGECGGTNGRTCIGYVGGNCCSQYNFCGVTPQHCGTGCQPLFGNCTSSASGSVSVPAGSASVSAAGSASASIPASASASVPASASAPGAGTSTATNAAAPSSSLTSLNGECGANGRTCIGYSGGNCCSQYNYCGVTPQHCGAGCQPGFGNCTSSGSSSVAAAASSGGAVASSGGAVAPSVSPSGTAGGNTPTSASNPPAASNSNPSRDGSCGGTNRYNCQGTGYGDCCSTWGFCGNTTDHCDSGCQGSFGRCSSATVNLNVSLDGKCGSNNGGASCSGSVYGNCCSQWGFCGSSTVHCGTGCQSGFGTCGMSTEVNGAGSTTSQPASSVLSPANTLSQATKSSTSLSRPFTPSSSPTGNSVRGSSSSTTTTTASSSVRLSSSGSSKASSTTTSATAKLTTTSRSSTAAAPPGQTAMPIKTVKKAGESCGDASRQKCGTGLCCTSRGVCAETKVWLFTNGNCYAFNGCKPAWGNCL</sequence>
<dbReference type="OrthoDB" id="407355at2759"/>
<feature type="disulfide bond" evidence="8">
    <location>
        <begin position="807"/>
        <end position="821"/>
    </location>
</feature>
<evidence type="ECO:0000313" key="13">
    <source>
        <dbReference type="EMBL" id="KAF6825584.1"/>
    </source>
</evidence>
<feature type="domain" description="Chitin-binding type-1" evidence="11">
    <location>
        <begin position="422"/>
        <end position="468"/>
    </location>
</feature>
<feature type="compositionally biased region" description="Low complexity" evidence="9">
    <location>
        <begin position="933"/>
        <end position="990"/>
    </location>
</feature>
<dbReference type="AlphaFoldDB" id="A0A8H6K630"/>
<feature type="domain" description="Chitin-binding type-1" evidence="11">
    <location>
        <begin position="844"/>
        <end position="891"/>
    </location>
</feature>
<dbReference type="InterPro" id="IPR001002">
    <property type="entry name" value="Chitin-bd_1"/>
</dbReference>
<evidence type="ECO:0000256" key="5">
    <source>
        <dbReference type="ARBA" id="ARBA00022801"/>
    </source>
</evidence>
<keyword evidence="6" id="KW-0119">Carbohydrate metabolism</keyword>
<dbReference type="EMBL" id="WIGM01000425">
    <property type="protein sequence ID" value="KAF6825584.1"/>
    <property type="molecule type" value="Genomic_DNA"/>
</dbReference>
<evidence type="ECO:0000256" key="6">
    <source>
        <dbReference type="ARBA" id="ARBA00023277"/>
    </source>
</evidence>
<dbReference type="SUPFAM" id="SSF57016">
    <property type="entry name" value="Plant lectins/antimicrobial peptides"/>
    <property type="match status" value="6"/>
</dbReference>
<protein>
    <submittedName>
        <fullName evidence="13">Chitin deacetylase-like protein 9</fullName>
    </submittedName>
</protein>
<keyword evidence="14" id="KW-1185">Reference proteome</keyword>
<evidence type="ECO:0000256" key="3">
    <source>
        <dbReference type="ARBA" id="ARBA00022723"/>
    </source>
</evidence>
<keyword evidence="3" id="KW-0479">Metal-binding</keyword>
<dbReference type="PROSITE" id="PS00026">
    <property type="entry name" value="CHIT_BIND_I_1"/>
    <property type="match status" value="1"/>
</dbReference>
<feature type="disulfide bond" evidence="8">
    <location>
        <begin position="706"/>
        <end position="720"/>
    </location>
</feature>
<keyword evidence="2 8" id="KW-0147">Chitin-binding</keyword>
<comment type="cofactor">
    <cofactor evidence="1">
        <name>Co(2+)</name>
        <dbReference type="ChEBI" id="CHEBI:48828"/>
    </cofactor>
</comment>
<evidence type="ECO:0000259" key="12">
    <source>
        <dbReference type="PROSITE" id="PS51677"/>
    </source>
</evidence>
<evidence type="ECO:0000313" key="14">
    <source>
        <dbReference type="Proteomes" id="UP000639643"/>
    </source>
</evidence>
<proteinExistence type="predicted"/>
<dbReference type="Pfam" id="PF01522">
    <property type="entry name" value="Polysacc_deac_1"/>
    <property type="match status" value="1"/>
</dbReference>
<dbReference type="SUPFAM" id="SSF88713">
    <property type="entry name" value="Glycoside hydrolase/deacetylase"/>
    <property type="match status" value="1"/>
</dbReference>
<evidence type="ECO:0000256" key="8">
    <source>
        <dbReference type="PROSITE-ProRule" id="PRU00261"/>
    </source>
</evidence>
<keyword evidence="8" id="KW-1015">Disulfide bond</keyword>
<evidence type="ECO:0000256" key="7">
    <source>
        <dbReference type="ARBA" id="ARBA00023285"/>
    </source>
</evidence>
<dbReference type="Proteomes" id="UP000639643">
    <property type="component" value="Unassembled WGS sequence"/>
</dbReference>
<feature type="disulfide bond" evidence="8">
    <location>
        <begin position="441"/>
        <end position="455"/>
    </location>
</feature>
<feature type="domain" description="Chitin-binding type-1" evidence="11">
    <location>
        <begin position="688"/>
        <end position="733"/>
    </location>
</feature>
<dbReference type="InterPro" id="IPR002509">
    <property type="entry name" value="NODB_dom"/>
</dbReference>
<evidence type="ECO:0000256" key="2">
    <source>
        <dbReference type="ARBA" id="ARBA00022669"/>
    </source>
</evidence>
<evidence type="ECO:0000256" key="10">
    <source>
        <dbReference type="SAM" id="SignalP"/>
    </source>
</evidence>
<feature type="domain" description="Chitin-binding type-1" evidence="11">
    <location>
        <begin position="788"/>
        <end position="834"/>
    </location>
</feature>